<organism evidence="8 9">
    <name type="scientific">Tolypocladium capitatum</name>
    <dbReference type="NCBI Taxonomy" id="45235"/>
    <lineage>
        <taxon>Eukaryota</taxon>
        <taxon>Fungi</taxon>
        <taxon>Dikarya</taxon>
        <taxon>Ascomycota</taxon>
        <taxon>Pezizomycotina</taxon>
        <taxon>Sordariomycetes</taxon>
        <taxon>Hypocreomycetidae</taxon>
        <taxon>Hypocreales</taxon>
        <taxon>Ophiocordycipitaceae</taxon>
        <taxon>Tolypocladium</taxon>
    </lineage>
</organism>
<feature type="compositionally biased region" description="Polar residues" evidence="7">
    <location>
        <begin position="866"/>
        <end position="889"/>
    </location>
</feature>
<proteinExistence type="predicted"/>
<dbReference type="AlphaFoldDB" id="A0A2K3QND9"/>
<keyword evidence="9" id="KW-1185">Reference proteome</keyword>
<feature type="compositionally biased region" description="Basic and acidic residues" evidence="7">
    <location>
        <begin position="620"/>
        <end position="642"/>
    </location>
</feature>
<feature type="region of interest" description="Disordered" evidence="7">
    <location>
        <begin position="715"/>
        <end position="740"/>
    </location>
</feature>
<dbReference type="STRING" id="45235.A0A2K3QND9"/>
<comment type="caution">
    <text evidence="8">The sequence shown here is derived from an EMBL/GenBank/DDBJ whole genome shotgun (WGS) entry which is preliminary data.</text>
</comment>
<dbReference type="InterPro" id="IPR019775">
    <property type="entry name" value="WD40_repeat_CS"/>
</dbReference>
<accession>A0A2K3QND9</accession>
<feature type="region of interest" description="Disordered" evidence="7">
    <location>
        <begin position="666"/>
        <end position="687"/>
    </location>
</feature>
<dbReference type="GO" id="GO:0016239">
    <property type="term" value="P:positive regulation of macroautophagy"/>
    <property type="evidence" value="ECO:0007669"/>
    <property type="project" value="TreeGrafter"/>
</dbReference>
<dbReference type="Proteomes" id="UP000236621">
    <property type="component" value="Unassembled WGS sequence"/>
</dbReference>
<evidence type="ECO:0000256" key="6">
    <source>
        <dbReference type="PROSITE-ProRule" id="PRU00221"/>
    </source>
</evidence>
<feature type="region of interest" description="Disordered" evidence="7">
    <location>
        <begin position="620"/>
        <end position="652"/>
    </location>
</feature>
<sequence length="1099" mass="118445">MRKLLGKTAADPLGGDLSAMANAPTPMPAAYRPSRSQDAVYAAGVPVSCFDVAPDRRAAVLAGPHILKTVALDAPGSGGFGFGFGEGVDVRAAITTRQSANPRAGVVADQLNIRDVKWHGNSTIFTACASGKIFAYDLARLGAGGSEPLDCIQMQEDSRQVNTLDVNPHLKSWVLSGSQDGTARVFDASTPFQNRAGALTFRQRFAPLRCIDSVRQVKWSPKVGHEMACCTEGGVVLKWDVRQPSRPLLRINAHEKACSAIAWHPDGIHLASAGWDTKLHAWDLGAAADKRQKPKWSVSTPAPVSAIAWRPALWSATAQTRRAAQVAVTYDETSNRRYGTSAVHIWDLARPTMPYKQIERFESSPTALSWQDQDLLWTVGQDGLFNQCDVAFAPKVIDRQSTSAMAFSPRGDALVFLDERAQSQRPRPSVAHEPEPAHRQAYGSSPGAPMLSVSRSDSEEEVMGTFLGPRRRTGHTRRLSARSGASMSTTPPSGPAFPDDPKQALNLEQSIGVTGVFRTQQAMASGHIPAARSAHVYQCMSSAYLETLEKQLPHVEGGKALVERVGDIMEQFARAAENASLYRLAQTWRILAYAMALLLNRRAQYHLELRVGQFQKVHADDGKGGARLKPPDAHGNGEETPRRTSTQRGPVDGRFLSRSLLAEEIESTSNVPTPLARPADVEGDGEDRTYQYGRRLTPIVEPESLSLGPAAHGSFREDMTHDPGPTSVVGQDGRRRRVSSTEGYDFDDADALAKAIDVPMPKNDASWGRKGPTYRGRAVRHDSTESIGHLYSVSDATKRSTVSPSSGDAFAKLTMARQQSLDAENDSAASSVEHDGLAEASAAARTSTGRMGAEGLTDSPEEVFMISQTTATSDESLPSQPSLSGSDGRTQPCDAQPPGAGGETNRVPSPSRPMPSPQHDPRRHIIENDYLPWEDDPPYPHPLSSDEASAPPAAASPLDPYTLLARALAFEARTSALNASAMVLLLKPLVPASVIDGHQASAILRQQHARLMRMGLVVEAALLRNLCVQGWPAGLPGWGANYTAIFAPAQQGVKVGLFCPACRKPREVDPAAGDDAVWTCERCRRVMGPCAVCGHREPE</sequence>
<keyword evidence="1 6" id="KW-0853">WD repeat</keyword>
<evidence type="ECO:0000256" key="3">
    <source>
        <dbReference type="ARBA" id="ARBA00022737"/>
    </source>
</evidence>
<protein>
    <submittedName>
        <fullName evidence="8">WD repeat-containing protein</fullName>
    </submittedName>
</protein>
<dbReference type="InterPro" id="IPR037590">
    <property type="entry name" value="WDR24"/>
</dbReference>
<dbReference type="OrthoDB" id="60955at2759"/>
<evidence type="ECO:0000256" key="2">
    <source>
        <dbReference type="ARBA" id="ARBA00022723"/>
    </source>
</evidence>
<keyword evidence="4" id="KW-0863">Zinc-finger</keyword>
<keyword evidence="3" id="KW-0677">Repeat</keyword>
<feature type="compositionally biased region" description="Low complexity" evidence="7">
    <location>
        <begin position="942"/>
        <end position="954"/>
    </location>
</feature>
<dbReference type="GO" id="GO:0008270">
    <property type="term" value="F:zinc ion binding"/>
    <property type="evidence" value="ECO:0007669"/>
    <property type="project" value="UniProtKB-KW"/>
</dbReference>
<feature type="compositionally biased region" description="Polar residues" evidence="7">
    <location>
        <begin position="821"/>
        <end position="830"/>
    </location>
</feature>
<dbReference type="InterPro" id="IPR036322">
    <property type="entry name" value="WD40_repeat_dom_sf"/>
</dbReference>
<evidence type="ECO:0000256" key="4">
    <source>
        <dbReference type="ARBA" id="ARBA00022771"/>
    </source>
</evidence>
<feature type="region of interest" description="Disordered" evidence="7">
    <location>
        <begin position="821"/>
        <end position="954"/>
    </location>
</feature>
<evidence type="ECO:0000313" key="9">
    <source>
        <dbReference type="Proteomes" id="UP000236621"/>
    </source>
</evidence>
<feature type="region of interest" description="Disordered" evidence="7">
    <location>
        <begin position="421"/>
        <end position="503"/>
    </location>
</feature>
<dbReference type="PROSITE" id="PS50294">
    <property type="entry name" value="WD_REPEATS_REGION"/>
    <property type="match status" value="1"/>
</dbReference>
<dbReference type="Pfam" id="PF00400">
    <property type="entry name" value="WD40"/>
    <property type="match status" value="2"/>
</dbReference>
<evidence type="ECO:0000256" key="5">
    <source>
        <dbReference type="ARBA" id="ARBA00022833"/>
    </source>
</evidence>
<dbReference type="SMART" id="SM00320">
    <property type="entry name" value="WD40"/>
    <property type="match status" value="5"/>
</dbReference>
<evidence type="ECO:0000256" key="1">
    <source>
        <dbReference type="ARBA" id="ARBA00022574"/>
    </source>
</evidence>
<dbReference type="SUPFAM" id="SSF50978">
    <property type="entry name" value="WD40 repeat-like"/>
    <property type="match status" value="1"/>
</dbReference>
<dbReference type="PANTHER" id="PTHR46200">
    <property type="entry name" value="GATOR COMPLEX PROTEIN WDR24"/>
    <property type="match status" value="1"/>
</dbReference>
<dbReference type="GO" id="GO:1904263">
    <property type="term" value="P:positive regulation of TORC1 signaling"/>
    <property type="evidence" value="ECO:0007669"/>
    <property type="project" value="TreeGrafter"/>
</dbReference>
<feature type="non-terminal residue" evidence="8">
    <location>
        <position position="1099"/>
    </location>
</feature>
<dbReference type="InterPro" id="IPR001680">
    <property type="entry name" value="WD40_rpt"/>
</dbReference>
<reference evidence="8 9" key="1">
    <citation type="submission" date="2017-08" db="EMBL/GenBank/DDBJ databases">
        <title>Harnessing the power of phylogenomics to disentangle the directionality and signatures of interkingdom host jumping in the parasitic fungal genus Tolypocladium.</title>
        <authorList>
            <person name="Quandt C.A."/>
            <person name="Patterson W."/>
            <person name="Spatafora J.W."/>
        </authorList>
    </citation>
    <scope>NUCLEOTIDE SEQUENCE [LARGE SCALE GENOMIC DNA]</scope>
    <source>
        <strain evidence="8 9">CBS 113982</strain>
    </source>
</reference>
<feature type="repeat" description="WD" evidence="6">
    <location>
        <begin position="251"/>
        <end position="284"/>
    </location>
</feature>
<evidence type="ECO:0000313" key="8">
    <source>
        <dbReference type="EMBL" id="PNY29045.1"/>
    </source>
</evidence>
<keyword evidence="5" id="KW-0862">Zinc</keyword>
<name>A0A2K3QND9_9HYPO</name>
<gene>
    <name evidence="8" type="ORF">TCAP_01032</name>
</gene>
<dbReference type="PROSITE" id="PS00678">
    <property type="entry name" value="WD_REPEATS_1"/>
    <property type="match status" value="1"/>
</dbReference>
<dbReference type="EMBL" id="NRSZ01000163">
    <property type="protein sequence ID" value="PNY29045.1"/>
    <property type="molecule type" value="Genomic_DNA"/>
</dbReference>
<dbReference type="GO" id="GO:0061700">
    <property type="term" value="C:GATOR2 complex"/>
    <property type="evidence" value="ECO:0007669"/>
    <property type="project" value="TreeGrafter"/>
</dbReference>
<dbReference type="PROSITE" id="PS50082">
    <property type="entry name" value="WD_REPEATS_2"/>
    <property type="match status" value="1"/>
</dbReference>
<keyword evidence="2" id="KW-0479">Metal-binding</keyword>
<dbReference type="Gene3D" id="2.130.10.10">
    <property type="entry name" value="YVTN repeat-like/Quinoprotein amine dehydrogenase"/>
    <property type="match status" value="2"/>
</dbReference>
<evidence type="ECO:0000256" key="7">
    <source>
        <dbReference type="SAM" id="MobiDB-lite"/>
    </source>
</evidence>
<feature type="compositionally biased region" description="Basic residues" evidence="7">
    <location>
        <begin position="469"/>
        <end position="480"/>
    </location>
</feature>
<dbReference type="PANTHER" id="PTHR46200:SF1">
    <property type="entry name" value="GATOR COMPLEX PROTEIN WDR24"/>
    <property type="match status" value="1"/>
</dbReference>
<dbReference type="InterPro" id="IPR015943">
    <property type="entry name" value="WD40/YVTN_repeat-like_dom_sf"/>
</dbReference>
<dbReference type="GO" id="GO:0005774">
    <property type="term" value="C:vacuolar membrane"/>
    <property type="evidence" value="ECO:0007669"/>
    <property type="project" value="TreeGrafter"/>
</dbReference>
<dbReference type="GO" id="GO:0005829">
    <property type="term" value="C:cytosol"/>
    <property type="evidence" value="ECO:0007669"/>
    <property type="project" value="TreeGrafter"/>
</dbReference>